<dbReference type="EMBL" id="SOEG01000052">
    <property type="protein sequence ID" value="TDX44502.1"/>
    <property type="molecule type" value="Genomic_DNA"/>
</dbReference>
<proteinExistence type="inferred from homology"/>
<dbReference type="GO" id="GO:0016853">
    <property type="term" value="F:isomerase activity"/>
    <property type="evidence" value="ECO:0007669"/>
    <property type="project" value="UniProtKB-KW"/>
</dbReference>
<evidence type="ECO:0000256" key="2">
    <source>
        <dbReference type="ARBA" id="ARBA00023235"/>
    </source>
</evidence>
<feature type="active site" evidence="3">
    <location>
        <position position="44"/>
    </location>
</feature>
<dbReference type="Proteomes" id="UP000295832">
    <property type="component" value="Unassembled WGS sequence"/>
</dbReference>
<dbReference type="AlphaFoldDB" id="A0A4R8GG62"/>
<dbReference type="GO" id="GO:0005737">
    <property type="term" value="C:cytoplasm"/>
    <property type="evidence" value="ECO:0007669"/>
    <property type="project" value="TreeGrafter"/>
</dbReference>
<name>A0A4R8GG62_9FIRM</name>
<dbReference type="RefSeq" id="WP_134119079.1">
    <property type="nucleotide sequence ID" value="NZ_SOEG01000052.1"/>
</dbReference>
<dbReference type="PIRSF" id="PIRSF016184">
    <property type="entry name" value="PhzC_PhzF"/>
    <property type="match status" value="1"/>
</dbReference>
<evidence type="ECO:0000256" key="3">
    <source>
        <dbReference type="PIRSR" id="PIRSR016184-1"/>
    </source>
</evidence>
<reference evidence="4 5" key="1">
    <citation type="submission" date="2019-03" db="EMBL/GenBank/DDBJ databases">
        <title>Subsurface microbial communities from deep shales in Ohio and West Virginia, USA.</title>
        <authorList>
            <person name="Wrighton K."/>
        </authorList>
    </citation>
    <scope>NUCLEOTIDE SEQUENCE [LARGE SCALE GENOMIC DNA]</scope>
    <source>
        <strain evidence="4 5">MSL 6dP</strain>
    </source>
</reference>
<accession>A0A4R8GG62</accession>
<keyword evidence="2" id="KW-0413">Isomerase</keyword>
<gene>
    <name evidence="4" type="ORF">C7959_1528</name>
</gene>
<evidence type="ECO:0000313" key="4">
    <source>
        <dbReference type="EMBL" id="TDX44502.1"/>
    </source>
</evidence>
<dbReference type="PANTHER" id="PTHR13774">
    <property type="entry name" value="PHENAZINE BIOSYNTHESIS PROTEIN"/>
    <property type="match status" value="1"/>
</dbReference>
<dbReference type="InterPro" id="IPR003719">
    <property type="entry name" value="Phenazine_PhzF-like"/>
</dbReference>
<keyword evidence="5" id="KW-1185">Reference proteome</keyword>
<evidence type="ECO:0000313" key="5">
    <source>
        <dbReference type="Proteomes" id="UP000295832"/>
    </source>
</evidence>
<protein>
    <submittedName>
        <fullName evidence="4">PhzF family phenazine biosynthesis protein</fullName>
    </submittedName>
</protein>
<dbReference type="STRING" id="926561.GCA_000379025_01193"/>
<organism evidence="4 5">
    <name type="scientific">Orenia marismortui</name>
    <dbReference type="NCBI Taxonomy" id="46469"/>
    <lineage>
        <taxon>Bacteria</taxon>
        <taxon>Bacillati</taxon>
        <taxon>Bacillota</taxon>
        <taxon>Clostridia</taxon>
        <taxon>Halanaerobiales</taxon>
        <taxon>Halobacteroidaceae</taxon>
        <taxon>Orenia</taxon>
    </lineage>
</organism>
<dbReference type="SUPFAM" id="SSF54506">
    <property type="entry name" value="Diaminopimelate epimerase-like"/>
    <property type="match status" value="1"/>
</dbReference>
<dbReference type="PANTHER" id="PTHR13774:SF17">
    <property type="entry name" value="PHENAZINE BIOSYNTHESIS-LIKE DOMAIN-CONTAINING PROTEIN"/>
    <property type="match status" value="1"/>
</dbReference>
<comment type="similarity">
    <text evidence="1">Belongs to the PhzF family.</text>
</comment>
<comment type="caution">
    <text evidence="4">The sequence shown here is derived from an EMBL/GenBank/DDBJ whole genome shotgun (WGS) entry which is preliminary data.</text>
</comment>
<dbReference type="Gene3D" id="3.10.310.10">
    <property type="entry name" value="Diaminopimelate Epimerase, Chain A, domain 1"/>
    <property type="match status" value="2"/>
</dbReference>
<evidence type="ECO:0000256" key="1">
    <source>
        <dbReference type="ARBA" id="ARBA00008270"/>
    </source>
</evidence>
<dbReference type="NCBIfam" id="TIGR00654">
    <property type="entry name" value="PhzF_family"/>
    <property type="match status" value="1"/>
</dbReference>
<sequence length="261" mass="29923">MKIYQVDAFTDKAFKGNPAAVCILSELKEDSWMQNVAGEMNLSETAFLYKEKEGYNLRWFTPKHEEDLCGHATLASAYVLWETQRVGEDEEIYFNTRSGVLTAKKNKEWIELNFPIEAEKEVETPDMLIKALGIKPKYIGRNRLDFLVEVESEEIVRNIKPDFKLLESVKTRGVIVTSKSSSEKYDFVSRFFAPEVGVNEDPVTGSAHCCLAPFWKKKLKKDEFLAYQASERGGMIKVRLEKDRVYLNGKAVMILDGRLLK</sequence>
<dbReference type="Pfam" id="PF02567">
    <property type="entry name" value="PhzC-PhzF"/>
    <property type="match status" value="1"/>
</dbReference>